<organism evidence="1 2">
    <name type="scientific">Paramecium pentaurelia</name>
    <dbReference type="NCBI Taxonomy" id="43138"/>
    <lineage>
        <taxon>Eukaryota</taxon>
        <taxon>Sar</taxon>
        <taxon>Alveolata</taxon>
        <taxon>Ciliophora</taxon>
        <taxon>Intramacronucleata</taxon>
        <taxon>Oligohymenophorea</taxon>
        <taxon>Peniculida</taxon>
        <taxon>Parameciidae</taxon>
        <taxon>Paramecium</taxon>
    </lineage>
</organism>
<accession>A0A8S1YKS6</accession>
<dbReference type="Proteomes" id="UP000689195">
    <property type="component" value="Unassembled WGS sequence"/>
</dbReference>
<gene>
    <name evidence="1" type="ORF">PPENT_87.1.T2160001</name>
</gene>
<keyword evidence="2" id="KW-1185">Reference proteome</keyword>
<sequence length="53" mass="6441">MQKLQTFLLKVEMISFYFLNSLYNQNDCLQIRMQVCEFAKDKGKQWVQNLIIH</sequence>
<comment type="caution">
    <text evidence="1">The sequence shown here is derived from an EMBL/GenBank/DDBJ whole genome shotgun (WGS) entry which is preliminary data.</text>
</comment>
<reference evidence="1" key="1">
    <citation type="submission" date="2021-01" db="EMBL/GenBank/DDBJ databases">
        <authorList>
            <consortium name="Genoscope - CEA"/>
            <person name="William W."/>
        </authorList>
    </citation>
    <scope>NUCLEOTIDE SEQUENCE</scope>
</reference>
<evidence type="ECO:0000313" key="2">
    <source>
        <dbReference type="Proteomes" id="UP000689195"/>
    </source>
</evidence>
<proteinExistence type="predicted"/>
<evidence type="ECO:0000313" key="1">
    <source>
        <dbReference type="EMBL" id="CAD8214450.1"/>
    </source>
</evidence>
<name>A0A8S1YKS6_9CILI</name>
<dbReference type="EMBL" id="CAJJDO010000216">
    <property type="protein sequence ID" value="CAD8214450.1"/>
    <property type="molecule type" value="Genomic_DNA"/>
</dbReference>
<dbReference type="AlphaFoldDB" id="A0A8S1YKS6"/>
<protein>
    <submittedName>
        <fullName evidence="1">Uncharacterized protein</fullName>
    </submittedName>
</protein>